<dbReference type="GO" id="GO:0005524">
    <property type="term" value="F:ATP binding"/>
    <property type="evidence" value="ECO:0007669"/>
    <property type="project" value="UniProtKB-KW"/>
</dbReference>
<dbReference type="InterPro" id="IPR033454">
    <property type="entry name" value="RecG_wedge"/>
</dbReference>
<keyword evidence="7" id="KW-0234">DNA repair</keyword>
<dbReference type="SUPFAM" id="SSF50249">
    <property type="entry name" value="Nucleic acid-binding proteins"/>
    <property type="match status" value="1"/>
</dbReference>
<dbReference type="Proteomes" id="UP000178558">
    <property type="component" value="Unassembled WGS sequence"/>
</dbReference>
<gene>
    <name evidence="10" type="ORF">A3B50_01380</name>
</gene>
<evidence type="ECO:0000256" key="7">
    <source>
        <dbReference type="ARBA" id="ARBA00023204"/>
    </source>
</evidence>
<keyword evidence="4" id="KW-0347">Helicase</keyword>
<evidence type="ECO:0000259" key="8">
    <source>
        <dbReference type="PROSITE" id="PS51192"/>
    </source>
</evidence>
<evidence type="ECO:0000256" key="2">
    <source>
        <dbReference type="ARBA" id="ARBA00022763"/>
    </source>
</evidence>
<dbReference type="CDD" id="cd17992">
    <property type="entry name" value="DEXHc_RecG"/>
    <property type="match status" value="1"/>
</dbReference>
<dbReference type="GO" id="GO:0003677">
    <property type="term" value="F:DNA binding"/>
    <property type="evidence" value="ECO:0007669"/>
    <property type="project" value="UniProtKB-KW"/>
</dbReference>
<dbReference type="InterPro" id="IPR012340">
    <property type="entry name" value="NA-bd_OB-fold"/>
</dbReference>
<dbReference type="NCBIfam" id="NF008168">
    <property type="entry name" value="PRK10917.2-2"/>
    <property type="match status" value="1"/>
</dbReference>
<dbReference type="PROSITE" id="PS51192">
    <property type="entry name" value="HELICASE_ATP_BIND_1"/>
    <property type="match status" value="1"/>
</dbReference>
<comment type="caution">
    <text evidence="10">The sequence shown here is derived from an EMBL/GenBank/DDBJ whole genome shotgun (WGS) entry which is preliminary data.</text>
</comment>
<keyword evidence="1" id="KW-0547">Nucleotide-binding</keyword>
<dbReference type="InterPro" id="IPR001650">
    <property type="entry name" value="Helicase_C-like"/>
</dbReference>
<evidence type="ECO:0000256" key="4">
    <source>
        <dbReference type="ARBA" id="ARBA00022806"/>
    </source>
</evidence>
<feature type="domain" description="Helicase C-terminal" evidence="9">
    <location>
        <begin position="453"/>
        <end position="613"/>
    </location>
</feature>
<evidence type="ECO:0000256" key="3">
    <source>
        <dbReference type="ARBA" id="ARBA00022801"/>
    </source>
</evidence>
<dbReference type="InterPro" id="IPR047112">
    <property type="entry name" value="RecG/Mfd"/>
</dbReference>
<dbReference type="GO" id="GO:0003678">
    <property type="term" value="F:DNA helicase activity"/>
    <property type="evidence" value="ECO:0007669"/>
    <property type="project" value="TreeGrafter"/>
</dbReference>
<evidence type="ECO:0000313" key="10">
    <source>
        <dbReference type="EMBL" id="OGK50911.1"/>
    </source>
</evidence>
<keyword evidence="3" id="KW-0378">Hydrolase</keyword>
<dbReference type="SMART" id="SM00487">
    <property type="entry name" value="DEXDc"/>
    <property type="match status" value="1"/>
</dbReference>
<dbReference type="InterPro" id="IPR011545">
    <property type="entry name" value="DEAD/DEAH_box_helicase_dom"/>
</dbReference>
<dbReference type="InterPro" id="IPR027417">
    <property type="entry name" value="P-loop_NTPase"/>
</dbReference>
<feature type="domain" description="Helicase ATP-binding" evidence="8">
    <location>
        <begin position="280"/>
        <end position="430"/>
    </location>
</feature>
<keyword evidence="6" id="KW-0238">DNA-binding</keyword>
<evidence type="ECO:0000256" key="6">
    <source>
        <dbReference type="ARBA" id="ARBA00023125"/>
    </source>
</evidence>
<reference evidence="10 11" key="1">
    <citation type="journal article" date="2016" name="Nat. Commun.">
        <title>Thousands of microbial genomes shed light on interconnected biogeochemical processes in an aquifer system.</title>
        <authorList>
            <person name="Anantharaman K."/>
            <person name="Brown C.T."/>
            <person name="Hug L.A."/>
            <person name="Sharon I."/>
            <person name="Castelle C.J."/>
            <person name="Probst A.J."/>
            <person name="Thomas B.C."/>
            <person name="Singh A."/>
            <person name="Wilkins M.J."/>
            <person name="Karaoz U."/>
            <person name="Brodie E.L."/>
            <person name="Williams K.H."/>
            <person name="Hubbard S.S."/>
            <person name="Banfield J.F."/>
        </authorList>
    </citation>
    <scope>NUCLEOTIDE SEQUENCE [LARGE SCALE GENOMIC DNA]</scope>
</reference>
<evidence type="ECO:0000313" key="11">
    <source>
        <dbReference type="Proteomes" id="UP000178558"/>
    </source>
</evidence>
<dbReference type="SMART" id="SM00490">
    <property type="entry name" value="HELICc"/>
    <property type="match status" value="1"/>
</dbReference>
<dbReference type="PANTHER" id="PTHR47964">
    <property type="entry name" value="ATP-DEPENDENT DNA HELICASE HOMOLOG RECG, CHLOROPLASTIC"/>
    <property type="match status" value="1"/>
</dbReference>
<dbReference type="Pfam" id="PF00270">
    <property type="entry name" value="DEAD"/>
    <property type="match status" value="1"/>
</dbReference>
<dbReference type="Pfam" id="PF00271">
    <property type="entry name" value="Helicase_C"/>
    <property type="match status" value="1"/>
</dbReference>
<dbReference type="EMBL" id="MGAQ01000010">
    <property type="protein sequence ID" value="OGK50911.1"/>
    <property type="molecule type" value="Genomic_DNA"/>
</dbReference>
<keyword evidence="5" id="KW-0067">ATP-binding</keyword>
<organism evidence="10 11">
    <name type="scientific">Candidatus Roizmanbacteria bacterium RIFCSPLOWO2_01_FULL_40_42</name>
    <dbReference type="NCBI Taxonomy" id="1802066"/>
    <lineage>
        <taxon>Bacteria</taxon>
        <taxon>Candidatus Roizmaniibacteriota</taxon>
    </lineage>
</organism>
<dbReference type="Gene3D" id="3.40.50.300">
    <property type="entry name" value="P-loop containing nucleotide triphosphate hydrolases"/>
    <property type="match status" value="2"/>
</dbReference>
<evidence type="ECO:0000259" key="9">
    <source>
        <dbReference type="PROSITE" id="PS51194"/>
    </source>
</evidence>
<dbReference type="InterPro" id="IPR014001">
    <property type="entry name" value="Helicase_ATP-bd"/>
</dbReference>
<keyword evidence="2" id="KW-0227">DNA damage</keyword>
<protein>
    <submittedName>
        <fullName evidence="10">Uncharacterized protein</fullName>
    </submittedName>
</protein>
<dbReference type="PROSITE" id="PS51194">
    <property type="entry name" value="HELICASE_CTER"/>
    <property type="match status" value="1"/>
</dbReference>
<evidence type="ECO:0000256" key="5">
    <source>
        <dbReference type="ARBA" id="ARBA00022840"/>
    </source>
</evidence>
<accession>A0A1F7J5L9</accession>
<dbReference type="GO" id="GO:0016787">
    <property type="term" value="F:hydrolase activity"/>
    <property type="evidence" value="ECO:0007669"/>
    <property type="project" value="UniProtKB-KW"/>
</dbReference>
<dbReference type="PANTHER" id="PTHR47964:SF1">
    <property type="entry name" value="ATP-DEPENDENT DNA HELICASE HOMOLOG RECG, CHLOROPLASTIC"/>
    <property type="match status" value="1"/>
</dbReference>
<dbReference type="SUPFAM" id="SSF52540">
    <property type="entry name" value="P-loop containing nucleoside triphosphate hydrolases"/>
    <property type="match status" value="2"/>
</dbReference>
<dbReference type="CDD" id="cd04488">
    <property type="entry name" value="RecG_wedge_OBF"/>
    <property type="match status" value="1"/>
</dbReference>
<dbReference type="Pfam" id="PF17191">
    <property type="entry name" value="RecG_wedge"/>
    <property type="match status" value="1"/>
</dbReference>
<proteinExistence type="predicted"/>
<evidence type="ECO:0000256" key="1">
    <source>
        <dbReference type="ARBA" id="ARBA00022741"/>
    </source>
</evidence>
<dbReference type="Gene3D" id="2.40.50.140">
    <property type="entry name" value="Nucleic acid-binding proteins"/>
    <property type="match status" value="1"/>
</dbReference>
<dbReference type="AlphaFoldDB" id="A0A1F7J5L9"/>
<name>A0A1F7J5L9_9BACT</name>
<dbReference type="GO" id="GO:0006281">
    <property type="term" value="P:DNA repair"/>
    <property type="evidence" value="ECO:0007669"/>
    <property type="project" value="UniProtKB-KW"/>
</dbReference>
<sequence>MFLPQKIESLPATSVLTIKRLKSLGIQTYWDLLNYFPSRHEDYSAISPIGKVQEGEKVTIKGRILTVKNNYVRKRLTIQHITVSDGTGTITVTWFNQPFLLRLFNPEAHISISGIIKKHGKLIIEPKEYEILKNADQDTVHTGKIIPIYPAKRGLSSRTIRDKIFSVSSVLKEKRGNDFEILPETIVKKHRLIDESLAYKNIHFPKSNVELEQAKKRLAFDELFIIQLSAKLVRLHWEKEKVGNLLSVKKYQKKIDEFVSSLSFTLTAGQKKVIKEILTDLGKKHPMNRFLQGDVGSGKTVVAAIGSLVSYLNGFQTLFMAPTEILAGQHYKTLLSLFKNTPVKIGLQTASKKFRKDADIVIGTHALLTKSVNFKKVGFVVIDEQHRFGVRQRAILKEKGSNPHLLSMTATPIPRTVALTLYGELDLSHLDEMPQGRVPIKTYLVPNQKRFDGYKWILEKVKKERAQVFVICPLIEESIVETLQSVRAATKEYEHLKKNVFPALRLGLIHGRMKSKEKDEAMNKFKEHQYDILVATSVVEVGIDIPGATIMLIEGAERYGLAQLHQLRGRVGRSDKQSYCLVFTDSNDPARLDRLSFFAKNINGQKLAEYDFKRRGPGNLYGVEQHGYDSLSVASFADYALINETKEAVTGFMKTYSLEKLPALKDRVDLFQVHRIAQD</sequence>